<evidence type="ECO:0000313" key="2">
    <source>
        <dbReference type="EMBL" id="GIX91873.1"/>
    </source>
</evidence>
<dbReference type="AlphaFoldDB" id="A0AAV4P4E6"/>
<reference evidence="2 3" key="1">
    <citation type="submission" date="2021-06" db="EMBL/GenBank/DDBJ databases">
        <title>Caerostris extrusa draft genome.</title>
        <authorList>
            <person name="Kono N."/>
            <person name="Arakawa K."/>
        </authorList>
    </citation>
    <scope>NUCLEOTIDE SEQUENCE [LARGE SCALE GENOMIC DNA]</scope>
</reference>
<name>A0AAV4P4E6_CAEEX</name>
<dbReference type="EMBL" id="BPLR01004069">
    <property type="protein sequence ID" value="GIX91873.1"/>
    <property type="molecule type" value="Genomic_DNA"/>
</dbReference>
<evidence type="ECO:0000313" key="3">
    <source>
        <dbReference type="Proteomes" id="UP001054945"/>
    </source>
</evidence>
<accession>A0AAV4P4E6</accession>
<sequence>MGNWLPTTTNLDRGQKSIHFHLVNRGSTVTMQMRSDALANESIAQPGLGLPEHPLLITTMSHKKSFICIIDGKGVSSPKGKGNSITLDPQANASEDIHDHTRKTSQNEKKDIAYIRLRQPPRIYVLYQKIVYY</sequence>
<feature type="region of interest" description="Disordered" evidence="1">
    <location>
        <begin position="76"/>
        <end position="105"/>
    </location>
</feature>
<evidence type="ECO:0000256" key="1">
    <source>
        <dbReference type="SAM" id="MobiDB-lite"/>
    </source>
</evidence>
<keyword evidence="3" id="KW-1185">Reference proteome</keyword>
<organism evidence="2 3">
    <name type="scientific">Caerostris extrusa</name>
    <name type="common">Bark spider</name>
    <name type="synonym">Caerostris bankana</name>
    <dbReference type="NCBI Taxonomy" id="172846"/>
    <lineage>
        <taxon>Eukaryota</taxon>
        <taxon>Metazoa</taxon>
        <taxon>Ecdysozoa</taxon>
        <taxon>Arthropoda</taxon>
        <taxon>Chelicerata</taxon>
        <taxon>Arachnida</taxon>
        <taxon>Araneae</taxon>
        <taxon>Araneomorphae</taxon>
        <taxon>Entelegynae</taxon>
        <taxon>Araneoidea</taxon>
        <taxon>Araneidae</taxon>
        <taxon>Caerostris</taxon>
    </lineage>
</organism>
<dbReference type="Proteomes" id="UP001054945">
    <property type="component" value="Unassembled WGS sequence"/>
</dbReference>
<protein>
    <submittedName>
        <fullName evidence="2">Uncharacterized protein</fullName>
    </submittedName>
</protein>
<feature type="compositionally biased region" description="Polar residues" evidence="1">
    <location>
        <begin position="83"/>
        <end position="93"/>
    </location>
</feature>
<gene>
    <name evidence="2" type="ORF">CEXT_442531</name>
</gene>
<comment type="caution">
    <text evidence="2">The sequence shown here is derived from an EMBL/GenBank/DDBJ whole genome shotgun (WGS) entry which is preliminary data.</text>
</comment>
<proteinExistence type="predicted"/>